<protein>
    <submittedName>
        <fullName evidence="2">Uncharacterized protein</fullName>
    </submittedName>
</protein>
<feature type="region of interest" description="Disordered" evidence="1">
    <location>
        <begin position="168"/>
        <end position="259"/>
    </location>
</feature>
<comment type="caution">
    <text evidence="2">The sequence shown here is derived from an EMBL/GenBank/DDBJ whole genome shotgun (WGS) entry which is preliminary data.</text>
</comment>
<dbReference type="Proteomes" id="UP000626092">
    <property type="component" value="Unassembled WGS sequence"/>
</dbReference>
<feature type="compositionally biased region" description="Gly residues" evidence="1">
    <location>
        <begin position="168"/>
        <end position="232"/>
    </location>
</feature>
<proteinExistence type="predicted"/>
<feature type="compositionally biased region" description="Acidic residues" evidence="1">
    <location>
        <begin position="233"/>
        <end position="259"/>
    </location>
</feature>
<name>A0A834L5R8_RHOSS</name>
<accession>A0A834L5R8</accession>
<sequence length="311" mass="30871">MQQKWLTKLLGYDYEIMFREGKENKVAHALSRVGMEQGSEITALSVVQTDWLQSLQQAWETDRELKLIIDQLTTDPNSHEGYSWSHGILSYKGTDGELDEGVDPTEAGDLFGGGGDLFDTPGGGGGGTKEDRGVCPMGGGGEANVGDLGSMGFVEGCGGEARTGGGGDINGGAAGGEPPGGGGEGDLFGGRGCTGGGGEGVEAGGGDVFVGGGEVGGGDGGGDDGGGNGGDGGGEDGGGDGGGDDADGGDDGIDEVEGGGENDEFVVLLPNESGGGLLESGDRAVTVAMPKMNFQLRYINVKTHAGNSTQP</sequence>
<dbReference type="EMBL" id="WJXA01000076">
    <property type="protein sequence ID" value="KAF7116360.1"/>
    <property type="molecule type" value="Genomic_DNA"/>
</dbReference>
<evidence type="ECO:0000313" key="2">
    <source>
        <dbReference type="EMBL" id="KAF7116360.1"/>
    </source>
</evidence>
<evidence type="ECO:0000313" key="3">
    <source>
        <dbReference type="Proteomes" id="UP000626092"/>
    </source>
</evidence>
<reference evidence="2" key="1">
    <citation type="submission" date="2019-11" db="EMBL/GenBank/DDBJ databases">
        <authorList>
            <person name="Liu Y."/>
            <person name="Hou J."/>
            <person name="Li T.-Q."/>
            <person name="Guan C.-H."/>
            <person name="Wu X."/>
            <person name="Wu H.-Z."/>
            <person name="Ling F."/>
            <person name="Zhang R."/>
            <person name="Shi X.-G."/>
            <person name="Ren J.-P."/>
            <person name="Chen E.-F."/>
            <person name="Sun J.-M."/>
        </authorList>
    </citation>
    <scope>NUCLEOTIDE SEQUENCE</scope>
    <source>
        <strain evidence="2">Adult_tree_wgs_1</strain>
        <tissue evidence="2">Leaves</tissue>
    </source>
</reference>
<dbReference type="OrthoDB" id="1751703at2759"/>
<gene>
    <name evidence="2" type="ORF">RHSIM_RhsimUnG0030900</name>
</gene>
<evidence type="ECO:0000256" key="1">
    <source>
        <dbReference type="SAM" id="MobiDB-lite"/>
    </source>
</evidence>
<keyword evidence="3" id="KW-1185">Reference proteome</keyword>
<dbReference type="AlphaFoldDB" id="A0A834L5R8"/>
<organism evidence="2 3">
    <name type="scientific">Rhododendron simsii</name>
    <name type="common">Sims's rhododendron</name>
    <dbReference type="NCBI Taxonomy" id="118357"/>
    <lineage>
        <taxon>Eukaryota</taxon>
        <taxon>Viridiplantae</taxon>
        <taxon>Streptophyta</taxon>
        <taxon>Embryophyta</taxon>
        <taxon>Tracheophyta</taxon>
        <taxon>Spermatophyta</taxon>
        <taxon>Magnoliopsida</taxon>
        <taxon>eudicotyledons</taxon>
        <taxon>Gunneridae</taxon>
        <taxon>Pentapetalae</taxon>
        <taxon>asterids</taxon>
        <taxon>Ericales</taxon>
        <taxon>Ericaceae</taxon>
        <taxon>Ericoideae</taxon>
        <taxon>Rhodoreae</taxon>
        <taxon>Rhododendron</taxon>
    </lineage>
</organism>